<reference evidence="1" key="1">
    <citation type="submission" date="2019-11" db="EMBL/GenBank/DDBJ databases">
        <authorList>
            <person name="Feng L."/>
        </authorList>
    </citation>
    <scope>NUCLEOTIDE SEQUENCE</scope>
    <source>
        <strain evidence="1">AundefinedLFYP135</strain>
    </source>
</reference>
<evidence type="ECO:0000313" key="1">
    <source>
        <dbReference type="EMBL" id="VYT09507.1"/>
    </source>
</evidence>
<dbReference type="EMBL" id="CACRSL010000003">
    <property type="protein sequence ID" value="VYT09507.1"/>
    <property type="molecule type" value="Genomic_DNA"/>
</dbReference>
<organism evidence="1">
    <name type="scientific">uncultured Anaerotruncus sp</name>
    <dbReference type="NCBI Taxonomy" id="905011"/>
    <lineage>
        <taxon>Bacteria</taxon>
        <taxon>Bacillati</taxon>
        <taxon>Bacillota</taxon>
        <taxon>Clostridia</taxon>
        <taxon>Eubacteriales</taxon>
        <taxon>Oscillospiraceae</taxon>
        <taxon>Anaerotruncus</taxon>
        <taxon>environmental samples</taxon>
    </lineage>
</organism>
<gene>
    <name evidence="1" type="ORF">AULFYP135_01619</name>
</gene>
<dbReference type="AlphaFoldDB" id="A0A6N2TW48"/>
<proteinExistence type="predicted"/>
<name>A0A6N2TW48_9FIRM</name>
<protein>
    <submittedName>
        <fullName evidence="1">Uncharacterized protein</fullName>
    </submittedName>
</protein>
<accession>A0A6N2TW48</accession>
<sequence>MTGVEAILTRLGWETAIEHQGEVHRVKAVVQPIHDRNKLYLEADYSALGQLEKGHALYYGPALPYPQQGDFIRFGEEHYFVKQTENFYGKGKALYRWAVLQRAREEERDG</sequence>